<dbReference type="InterPro" id="IPR036249">
    <property type="entry name" value="Thioredoxin-like_sf"/>
</dbReference>
<dbReference type="PIRSF" id="PIRSF000239">
    <property type="entry name" value="AHPC"/>
    <property type="match status" value="1"/>
</dbReference>
<accession>E8N0R5</accession>
<comment type="function">
    <text evidence="1">Thiol-specific peroxidase that catalyzes the reduction of hydrogen peroxide and organic hydroperoxides to water and alcohols, respectively. Plays a role in cell protection against oxidative stress by detoxifying peroxides and as sensor of hydrogen peroxide-mediated signaling events.</text>
</comment>
<dbReference type="GO" id="GO:0034599">
    <property type="term" value="P:cellular response to oxidative stress"/>
    <property type="evidence" value="ECO:0007669"/>
    <property type="project" value="TreeGrafter"/>
</dbReference>
<evidence type="ECO:0000256" key="7">
    <source>
        <dbReference type="ARBA" id="ARBA00023157"/>
    </source>
</evidence>
<feature type="active site" description="Cysteine sulfenic acid (-SOH) intermediate; for peroxidase activity" evidence="13">
    <location>
        <position position="45"/>
    </location>
</feature>
<dbReference type="eggNOG" id="COG1225">
    <property type="taxonomic scope" value="Bacteria"/>
</dbReference>
<comment type="subunit">
    <text evidence="2">Monomer.</text>
</comment>
<evidence type="ECO:0000256" key="3">
    <source>
        <dbReference type="ARBA" id="ARBA00013017"/>
    </source>
</evidence>
<evidence type="ECO:0000313" key="16">
    <source>
        <dbReference type="Proteomes" id="UP000008922"/>
    </source>
</evidence>
<dbReference type="FunCoup" id="E8N0R5">
    <property type="interactions" value="381"/>
</dbReference>
<name>E8N0R5_ANATU</name>
<evidence type="ECO:0000256" key="2">
    <source>
        <dbReference type="ARBA" id="ARBA00011245"/>
    </source>
</evidence>
<comment type="similarity">
    <text evidence="10">Belongs to the peroxiredoxin family. BCP/PrxQ subfamily.</text>
</comment>
<dbReference type="InterPro" id="IPR000866">
    <property type="entry name" value="AhpC/TSA"/>
</dbReference>
<dbReference type="EC" id="1.11.1.24" evidence="3"/>
<dbReference type="AlphaFoldDB" id="E8N0R5"/>
<dbReference type="Proteomes" id="UP000008922">
    <property type="component" value="Chromosome"/>
</dbReference>
<dbReference type="FunFam" id="3.40.30.10:FF:000007">
    <property type="entry name" value="Thioredoxin-dependent thiol peroxidase"/>
    <property type="match status" value="1"/>
</dbReference>
<dbReference type="PROSITE" id="PS51352">
    <property type="entry name" value="THIOREDOXIN_2"/>
    <property type="match status" value="1"/>
</dbReference>
<dbReference type="PANTHER" id="PTHR42801">
    <property type="entry name" value="THIOREDOXIN-DEPENDENT PEROXIDE REDUCTASE"/>
    <property type="match status" value="1"/>
</dbReference>
<evidence type="ECO:0000256" key="13">
    <source>
        <dbReference type="PIRSR" id="PIRSR000239-1"/>
    </source>
</evidence>
<feature type="domain" description="Thioredoxin" evidence="14">
    <location>
        <begin position="3"/>
        <end position="156"/>
    </location>
</feature>
<gene>
    <name evidence="15" type="primary">bcp</name>
    <name evidence="15" type="ordered locus">ANT_04260</name>
</gene>
<dbReference type="EMBL" id="AP012029">
    <property type="protein sequence ID" value="BAJ62460.1"/>
    <property type="molecule type" value="Genomic_DNA"/>
</dbReference>
<dbReference type="OrthoDB" id="9812811at2"/>
<sequence>MVLSANQPAPDFTLADETGAMRSLSEFRGKPVVLYFYPKDDTPGCTTEACNFRDDYHVYAENGVVILGVSPDSPKSHAKFKAKYNLPFTLLADEEHRVCEMYGVWGRKKFMGREYDGVFRTTFLIDPQGMIVKVWEGVKPEGHSQEVLEALRDWQGASA</sequence>
<dbReference type="SUPFAM" id="SSF52833">
    <property type="entry name" value="Thioredoxin-like"/>
    <property type="match status" value="1"/>
</dbReference>
<evidence type="ECO:0000259" key="14">
    <source>
        <dbReference type="PROSITE" id="PS51352"/>
    </source>
</evidence>
<dbReference type="Pfam" id="PF00578">
    <property type="entry name" value="AhpC-TSA"/>
    <property type="match status" value="1"/>
</dbReference>
<dbReference type="KEGG" id="atm:ANT_04260"/>
<evidence type="ECO:0000256" key="10">
    <source>
        <dbReference type="ARBA" id="ARBA00038489"/>
    </source>
</evidence>
<keyword evidence="16" id="KW-1185">Reference proteome</keyword>
<reference evidence="15 16" key="1">
    <citation type="submission" date="2010-12" db="EMBL/GenBank/DDBJ databases">
        <title>Whole genome sequence of Anaerolinea thermophila UNI-1.</title>
        <authorList>
            <person name="Narita-Yamada S."/>
            <person name="Kishi E."/>
            <person name="Watanabe Y."/>
            <person name="Takasaki K."/>
            <person name="Ankai A."/>
            <person name="Oguchi A."/>
            <person name="Fukui S."/>
            <person name="Takahashi M."/>
            <person name="Yashiro I."/>
            <person name="Hosoyama A."/>
            <person name="Sekiguchi Y."/>
            <person name="Hanada S."/>
            <person name="Fujita N."/>
        </authorList>
    </citation>
    <scope>NUCLEOTIDE SEQUENCE [LARGE SCALE GENOMIC DNA]</scope>
    <source>
        <strain evidence="16">DSM 14523 / JCM 11388 / NBRC 100420 / UNI-1</strain>
    </source>
</reference>
<evidence type="ECO:0000256" key="6">
    <source>
        <dbReference type="ARBA" id="ARBA00023002"/>
    </source>
</evidence>
<evidence type="ECO:0000256" key="1">
    <source>
        <dbReference type="ARBA" id="ARBA00003330"/>
    </source>
</evidence>
<dbReference type="STRING" id="926569.ANT_04260"/>
<dbReference type="PANTHER" id="PTHR42801:SF4">
    <property type="entry name" value="AHPC_TSA FAMILY PROTEIN"/>
    <property type="match status" value="1"/>
</dbReference>
<dbReference type="GO" id="GO:0045454">
    <property type="term" value="P:cell redox homeostasis"/>
    <property type="evidence" value="ECO:0007669"/>
    <property type="project" value="TreeGrafter"/>
</dbReference>
<evidence type="ECO:0000256" key="9">
    <source>
        <dbReference type="ARBA" id="ARBA00032824"/>
    </source>
</evidence>
<dbReference type="CDD" id="cd03017">
    <property type="entry name" value="PRX_BCP"/>
    <property type="match status" value="1"/>
</dbReference>
<evidence type="ECO:0000256" key="8">
    <source>
        <dbReference type="ARBA" id="ARBA00023284"/>
    </source>
</evidence>
<evidence type="ECO:0000256" key="12">
    <source>
        <dbReference type="ARBA" id="ARBA00049091"/>
    </source>
</evidence>
<keyword evidence="5" id="KW-0049">Antioxidant</keyword>
<dbReference type="InterPro" id="IPR024706">
    <property type="entry name" value="Peroxiredoxin_AhpC-typ"/>
</dbReference>
<dbReference type="HOGENOM" id="CLU_042529_14_1_0"/>
<dbReference type="RefSeq" id="WP_013558856.1">
    <property type="nucleotide sequence ID" value="NC_014960.1"/>
</dbReference>
<dbReference type="GO" id="GO:0008379">
    <property type="term" value="F:thioredoxin peroxidase activity"/>
    <property type="evidence" value="ECO:0007669"/>
    <property type="project" value="TreeGrafter"/>
</dbReference>
<evidence type="ECO:0000256" key="11">
    <source>
        <dbReference type="ARBA" id="ARBA00041373"/>
    </source>
</evidence>
<keyword evidence="7" id="KW-1015">Disulfide bond</keyword>
<comment type="catalytic activity">
    <reaction evidence="12">
        <text>a hydroperoxide + [thioredoxin]-dithiol = an alcohol + [thioredoxin]-disulfide + H2O</text>
        <dbReference type="Rhea" id="RHEA:62620"/>
        <dbReference type="Rhea" id="RHEA-COMP:10698"/>
        <dbReference type="Rhea" id="RHEA-COMP:10700"/>
        <dbReference type="ChEBI" id="CHEBI:15377"/>
        <dbReference type="ChEBI" id="CHEBI:29950"/>
        <dbReference type="ChEBI" id="CHEBI:30879"/>
        <dbReference type="ChEBI" id="CHEBI:35924"/>
        <dbReference type="ChEBI" id="CHEBI:50058"/>
        <dbReference type="EC" id="1.11.1.24"/>
    </reaction>
</comment>
<protein>
    <recommendedName>
        <fullName evidence="3">thioredoxin-dependent peroxiredoxin</fullName>
        <ecNumber evidence="3">1.11.1.24</ecNumber>
    </recommendedName>
    <alternativeName>
        <fullName evidence="11">Bacterioferritin comigratory protein</fullName>
    </alternativeName>
    <alternativeName>
        <fullName evidence="9">Thioredoxin peroxidase</fullName>
    </alternativeName>
</protein>
<organism evidence="15 16">
    <name type="scientific">Anaerolinea thermophila (strain DSM 14523 / JCM 11388 / NBRC 100420 / UNI-1)</name>
    <dbReference type="NCBI Taxonomy" id="926569"/>
    <lineage>
        <taxon>Bacteria</taxon>
        <taxon>Bacillati</taxon>
        <taxon>Chloroflexota</taxon>
        <taxon>Anaerolineae</taxon>
        <taxon>Anaerolineales</taxon>
        <taxon>Anaerolineaceae</taxon>
        <taxon>Anaerolinea</taxon>
    </lineage>
</organism>
<dbReference type="GO" id="GO:0005737">
    <property type="term" value="C:cytoplasm"/>
    <property type="evidence" value="ECO:0007669"/>
    <property type="project" value="TreeGrafter"/>
</dbReference>
<keyword evidence="4 15" id="KW-0575">Peroxidase</keyword>
<evidence type="ECO:0000256" key="4">
    <source>
        <dbReference type="ARBA" id="ARBA00022559"/>
    </source>
</evidence>
<keyword evidence="8" id="KW-0676">Redox-active center</keyword>
<evidence type="ECO:0000313" key="15">
    <source>
        <dbReference type="EMBL" id="BAJ62460.1"/>
    </source>
</evidence>
<dbReference type="Gene3D" id="3.40.30.10">
    <property type="entry name" value="Glutaredoxin"/>
    <property type="match status" value="1"/>
</dbReference>
<dbReference type="NCBIfam" id="NF006960">
    <property type="entry name" value="PRK09437.1"/>
    <property type="match status" value="1"/>
</dbReference>
<dbReference type="InterPro" id="IPR013766">
    <property type="entry name" value="Thioredoxin_domain"/>
</dbReference>
<proteinExistence type="inferred from homology"/>
<evidence type="ECO:0000256" key="5">
    <source>
        <dbReference type="ARBA" id="ARBA00022862"/>
    </source>
</evidence>
<keyword evidence="6 15" id="KW-0560">Oxidoreductase</keyword>
<dbReference type="InParanoid" id="E8N0R5"/>
<dbReference type="InterPro" id="IPR050924">
    <property type="entry name" value="Peroxiredoxin_BCP/PrxQ"/>
</dbReference>